<keyword evidence="1" id="KW-0808">Transferase</keyword>
<dbReference type="RefSeq" id="WP_113279801.1">
    <property type="nucleotide sequence ID" value="NZ_JABUMX010000001.1"/>
</dbReference>
<protein>
    <submittedName>
        <fullName evidence="1">Glycosyltransferase family 2 protein</fullName>
    </submittedName>
</protein>
<sequence>MSFKYPVKSTADWHKQGSVPVVRKLKSYFRHAKSKIGVRVNDPKLVRQSGPHHPLLEHDIPAICVVRNANNYIRSFLRYYRSLGVTRFIIIDDRSVDGTTAALSNQPDVDLFSSEFEYKDTDRGKDWRDAFFDIYGRNRWYLSLDADEFLVFPGSESRSIRDFIGDLERAGMSRAHCPMIDIYPAGALSSGVFVDDGSKWPFEVSSHFDGDGYTVKHERYGNALRGGPRQRLFGRDMRLSKFPLLWVDDATHYRLGSIHGPAPSMRNFTPITGVLLHYRFSSDSIDEFRKIVEVGGHADGGAHYGAILASPHFSEDFSLAYPGSLRFTGSEDLVERGFMLDLRRTA</sequence>
<proteinExistence type="predicted"/>
<dbReference type="Pfam" id="PF13704">
    <property type="entry name" value="Glyco_tranf_2_4"/>
    <property type="match status" value="1"/>
</dbReference>
<dbReference type="GO" id="GO:0016740">
    <property type="term" value="F:transferase activity"/>
    <property type="evidence" value="ECO:0007669"/>
    <property type="project" value="UniProtKB-KW"/>
</dbReference>
<dbReference type="EMBL" id="JABUMX010000001">
    <property type="protein sequence ID" value="NTS30576.1"/>
    <property type="molecule type" value="Genomic_DNA"/>
</dbReference>
<dbReference type="Proteomes" id="UP000550508">
    <property type="component" value="Unassembled WGS sequence"/>
</dbReference>
<gene>
    <name evidence="1" type="ORF">HQ945_04850</name>
</gene>
<evidence type="ECO:0000313" key="2">
    <source>
        <dbReference type="Proteomes" id="UP000550508"/>
    </source>
</evidence>
<reference evidence="1 2" key="1">
    <citation type="submission" date="2020-05" db="EMBL/GenBank/DDBJ databases">
        <authorList>
            <person name="Kim M.K."/>
        </authorList>
    </citation>
    <scope>NUCLEOTIDE SEQUENCE [LARGE SCALE GENOMIC DNA]</scope>
    <source>
        <strain evidence="1 2">BT25</strain>
    </source>
</reference>
<comment type="caution">
    <text evidence="1">The sequence shown here is derived from an EMBL/GenBank/DDBJ whole genome shotgun (WGS) entry which is preliminary data.</text>
</comment>
<dbReference type="AlphaFoldDB" id="A0A849VMH7"/>
<accession>A0A849VMH7</accession>
<organism evidence="1 2">
    <name type="scientific">Phyllobacterium pellucidum</name>
    <dbReference type="NCBI Taxonomy" id="2740464"/>
    <lineage>
        <taxon>Bacteria</taxon>
        <taxon>Pseudomonadati</taxon>
        <taxon>Pseudomonadota</taxon>
        <taxon>Alphaproteobacteria</taxon>
        <taxon>Hyphomicrobiales</taxon>
        <taxon>Phyllobacteriaceae</taxon>
        <taxon>Phyllobacterium</taxon>
    </lineage>
</organism>
<evidence type="ECO:0000313" key="1">
    <source>
        <dbReference type="EMBL" id="NTS30576.1"/>
    </source>
</evidence>
<keyword evidence="2" id="KW-1185">Reference proteome</keyword>
<name>A0A849VMH7_9HYPH</name>